<feature type="transmembrane region" description="Helical" evidence="1">
    <location>
        <begin position="135"/>
        <end position="156"/>
    </location>
</feature>
<feature type="transmembrane region" description="Helical" evidence="1">
    <location>
        <begin position="110"/>
        <end position="128"/>
    </location>
</feature>
<dbReference type="SMART" id="SM00014">
    <property type="entry name" value="acidPPc"/>
    <property type="match status" value="1"/>
</dbReference>
<keyword evidence="3" id="KW-0378">Hydrolase</keyword>
<dbReference type="SUPFAM" id="SSF48317">
    <property type="entry name" value="Acid phosphatase/Vanadium-dependent haloperoxidase"/>
    <property type="match status" value="1"/>
</dbReference>
<proteinExistence type="predicted"/>
<dbReference type="GO" id="GO:0050380">
    <property type="term" value="F:undecaprenyl-diphosphatase activity"/>
    <property type="evidence" value="ECO:0007669"/>
    <property type="project" value="UniProtKB-EC"/>
</dbReference>
<dbReference type="InterPro" id="IPR000326">
    <property type="entry name" value="PAP2/HPO"/>
</dbReference>
<evidence type="ECO:0000256" key="1">
    <source>
        <dbReference type="SAM" id="Phobius"/>
    </source>
</evidence>
<name>A0A0C1E822_9BACT</name>
<dbReference type="PANTHER" id="PTHR14969:SF13">
    <property type="entry name" value="AT30094P"/>
    <property type="match status" value="1"/>
</dbReference>
<keyword evidence="1" id="KW-1133">Transmembrane helix</keyword>
<sequence>MSLKDNSIVTTLINFESLHFLELELIRSIHAFRTPFMDNFFTPFDFFDRKEFFLILIPTMWFLRGRKAGLSLMSILLISGLTNSALKEYFSSPRPFHIDPSLGIIQVSGYGFPSGAAQTVILLSGILLSYWKSSLMWFIATIYVLFVSFSRVYLGIHFPSDIIVGWLVGLFLWKFYTYMQPLIERWLTNFQSHFLIR</sequence>
<dbReference type="AlphaFoldDB" id="A0A0C1E822"/>
<keyword evidence="1" id="KW-0812">Transmembrane</keyword>
<protein>
    <submittedName>
        <fullName evidence="3">Undecaprenyl-diphosphatase</fullName>
        <ecNumber evidence="3">3.6.1.27</ecNumber>
    </submittedName>
</protein>
<dbReference type="PANTHER" id="PTHR14969">
    <property type="entry name" value="SPHINGOSINE-1-PHOSPHATE PHOSPHOHYDROLASE"/>
    <property type="match status" value="1"/>
</dbReference>
<evidence type="ECO:0000313" key="4">
    <source>
        <dbReference type="Proteomes" id="UP000031307"/>
    </source>
</evidence>
<dbReference type="InterPro" id="IPR036938">
    <property type="entry name" value="PAP2/HPO_sf"/>
</dbReference>
<dbReference type="Pfam" id="PF01569">
    <property type="entry name" value="PAP2"/>
    <property type="match status" value="1"/>
</dbReference>
<dbReference type="Gene3D" id="1.20.144.10">
    <property type="entry name" value="Phosphatidic acid phosphatase type 2/haloperoxidase"/>
    <property type="match status" value="1"/>
</dbReference>
<reference evidence="3 4" key="1">
    <citation type="journal article" date="2014" name="Mol. Biol. Evol.">
        <title>Massive expansion of Ubiquitination-related gene families within the Chlamydiae.</title>
        <authorList>
            <person name="Domman D."/>
            <person name="Collingro A."/>
            <person name="Lagkouvardos I."/>
            <person name="Gehre L."/>
            <person name="Weinmaier T."/>
            <person name="Rattei T."/>
            <person name="Subtil A."/>
            <person name="Horn M."/>
        </authorList>
    </citation>
    <scope>NUCLEOTIDE SEQUENCE [LARGE SCALE GENOMIC DNA]</scope>
    <source>
        <strain evidence="3 4">OEW1</strain>
    </source>
</reference>
<accession>A0A0C1E822</accession>
<evidence type="ECO:0000313" key="3">
    <source>
        <dbReference type="EMBL" id="KIA77362.1"/>
    </source>
</evidence>
<dbReference type="EMBL" id="JSAM01000081">
    <property type="protein sequence ID" value="KIA77362.1"/>
    <property type="molecule type" value="Genomic_DNA"/>
</dbReference>
<evidence type="ECO:0000259" key="2">
    <source>
        <dbReference type="SMART" id="SM00014"/>
    </source>
</evidence>
<feature type="domain" description="Phosphatidic acid phosphatase type 2/haloperoxidase" evidence="2">
    <location>
        <begin position="68"/>
        <end position="177"/>
    </location>
</feature>
<dbReference type="EC" id="3.6.1.27" evidence="3"/>
<dbReference type="Proteomes" id="UP000031307">
    <property type="component" value="Unassembled WGS sequence"/>
</dbReference>
<gene>
    <name evidence="3" type="primary">sepP</name>
    <name evidence="3" type="ORF">DB43_GL00230</name>
</gene>
<feature type="transmembrane region" description="Helical" evidence="1">
    <location>
        <begin position="162"/>
        <end position="179"/>
    </location>
</feature>
<organism evidence="3 4">
    <name type="scientific">Parachlamydia acanthamoebae</name>
    <dbReference type="NCBI Taxonomy" id="83552"/>
    <lineage>
        <taxon>Bacteria</taxon>
        <taxon>Pseudomonadati</taxon>
        <taxon>Chlamydiota</taxon>
        <taxon>Chlamydiia</taxon>
        <taxon>Parachlamydiales</taxon>
        <taxon>Parachlamydiaceae</taxon>
        <taxon>Parachlamydia</taxon>
    </lineage>
</organism>
<comment type="caution">
    <text evidence="3">The sequence shown here is derived from an EMBL/GenBank/DDBJ whole genome shotgun (WGS) entry which is preliminary data.</text>
</comment>
<keyword evidence="1" id="KW-0472">Membrane</keyword>
<dbReference type="PATRIC" id="fig|83552.4.peg.1501"/>
<feature type="transmembrane region" description="Helical" evidence="1">
    <location>
        <begin position="70"/>
        <end position="90"/>
    </location>
</feature>